<dbReference type="EMBL" id="CACVKT020005599">
    <property type="protein sequence ID" value="CAC5396003.1"/>
    <property type="molecule type" value="Genomic_DNA"/>
</dbReference>
<evidence type="ECO:0000313" key="1">
    <source>
        <dbReference type="EMBL" id="CAC5396003.1"/>
    </source>
</evidence>
<evidence type="ECO:0000313" key="2">
    <source>
        <dbReference type="Proteomes" id="UP000507470"/>
    </source>
</evidence>
<dbReference type="Proteomes" id="UP000507470">
    <property type="component" value="Unassembled WGS sequence"/>
</dbReference>
<dbReference type="AlphaFoldDB" id="A0A6J8CHP3"/>
<name>A0A6J8CHP3_MYTCO</name>
<sequence length="178" mass="20713">MTRKTEDNSVLPRIAENQDPIFDNQGKVEILQKYKEEIRSQQERKGPDREISKEEVEAAVYPLRTGTAPGPDQQFAEFFKNAGENFIEAMVVMMNIIWKKGEIPTEWKNADVKFLRKPGKTSYYSTFSYRPISLTCIICKLMERVILERIVAYIEGHRLIDLNHEGFSKKSFNNKYPS</sequence>
<reference evidence="1 2" key="1">
    <citation type="submission" date="2020-06" db="EMBL/GenBank/DDBJ databases">
        <authorList>
            <person name="Li R."/>
            <person name="Bekaert M."/>
        </authorList>
    </citation>
    <scope>NUCLEOTIDE SEQUENCE [LARGE SCALE GENOMIC DNA]</scope>
    <source>
        <strain evidence="2">wild</strain>
    </source>
</reference>
<organism evidence="1 2">
    <name type="scientific">Mytilus coruscus</name>
    <name type="common">Sea mussel</name>
    <dbReference type="NCBI Taxonomy" id="42192"/>
    <lineage>
        <taxon>Eukaryota</taxon>
        <taxon>Metazoa</taxon>
        <taxon>Spiralia</taxon>
        <taxon>Lophotrochozoa</taxon>
        <taxon>Mollusca</taxon>
        <taxon>Bivalvia</taxon>
        <taxon>Autobranchia</taxon>
        <taxon>Pteriomorphia</taxon>
        <taxon>Mytilida</taxon>
        <taxon>Mytiloidea</taxon>
        <taxon>Mytilidae</taxon>
        <taxon>Mytilinae</taxon>
        <taxon>Mytilus</taxon>
    </lineage>
</organism>
<protein>
    <recommendedName>
        <fullName evidence="3">Reverse transcriptase domain-containing protein</fullName>
    </recommendedName>
</protein>
<keyword evidence="2" id="KW-1185">Reference proteome</keyword>
<accession>A0A6J8CHP3</accession>
<proteinExistence type="predicted"/>
<dbReference type="PANTHER" id="PTHR19446">
    <property type="entry name" value="REVERSE TRANSCRIPTASES"/>
    <property type="match status" value="1"/>
</dbReference>
<dbReference type="OrthoDB" id="6782812at2759"/>
<evidence type="ECO:0008006" key="3">
    <source>
        <dbReference type="Google" id="ProtNLM"/>
    </source>
</evidence>
<gene>
    <name evidence="1" type="ORF">MCOR_30615</name>
</gene>